<dbReference type="Proteomes" id="UP001482620">
    <property type="component" value="Unassembled WGS sequence"/>
</dbReference>
<reference evidence="1 2" key="1">
    <citation type="submission" date="2021-06" db="EMBL/GenBank/DDBJ databases">
        <authorList>
            <person name="Palmer J.M."/>
        </authorList>
    </citation>
    <scope>NUCLEOTIDE SEQUENCE [LARGE SCALE GENOMIC DNA]</scope>
    <source>
        <strain evidence="2">if_2019</strain>
        <tissue evidence="1">Muscle</tissue>
    </source>
</reference>
<sequence length="121" mass="13763">MFSFLAVPAVFKEAFQVQDKSIKNEMSITQSLVWRYTAVLEKLTHPDIQPGQVNAPITLLKQALYNVRQHEDFLKILQPKPLFAERISQQKGTALTPGLCVALVDVYQLIGLYDVLNIHRL</sequence>
<gene>
    <name evidence="1" type="ORF">ILYODFUR_035185</name>
</gene>
<keyword evidence="2" id="KW-1185">Reference proteome</keyword>
<proteinExistence type="predicted"/>
<name>A0ABV0UMS3_9TELE</name>
<evidence type="ECO:0000313" key="2">
    <source>
        <dbReference type="Proteomes" id="UP001482620"/>
    </source>
</evidence>
<evidence type="ECO:0000313" key="1">
    <source>
        <dbReference type="EMBL" id="MEQ2246144.1"/>
    </source>
</evidence>
<dbReference type="InterPro" id="IPR021897">
    <property type="entry name" value="FAP206"/>
</dbReference>
<comment type="caution">
    <text evidence="1">The sequence shown here is derived from an EMBL/GenBank/DDBJ whole genome shotgun (WGS) entry which is preliminary data.</text>
</comment>
<accession>A0ABV0UMS3</accession>
<dbReference type="EMBL" id="JAHRIQ010076114">
    <property type="protein sequence ID" value="MEQ2246144.1"/>
    <property type="molecule type" value="Genomic_DNA"/>
</dbReference>
<organism evidence="1 2">
    <name type="scientific">Ilyodon furcidens</name>
    <name type="common">goldbreast splitfin</name>
    <dbReference type="NCBI Taxonomy" id="33524"/>
    <lineage>
        <taxon>Eukaryota</taxon>
        <taxon>Metazoa</taxon>
        <taxon>Chordata</taxon>
        <taxon>Craniata</taxon>
        <taxon>Vertebrata</taxon>
        <taxon>Euteleostomi</taxon>
        <taxon>Actinopterygii</taxon>
        <taxon>Neopterygii</taxon>
        <taxon>Teleostei</taxon>
        <taxon>Neoteleostei</taxon>
        <taxon>Acanthomorphata</taxon>
        <taxon>Ovalentaria</taxon>
        <taxon>Atherinomorphae</taxon>
        <taxon>Cyprinodontiformes</taxon>
        <taxon>Goodeidae</taxon>
        <taxon>Ilyodon</taxon>
    </lineage>
</organism>
<protein>
    <submittedName>
        <fullName evidence="1">Uncharacterized protein</fullName>
    </submittedName>
</protein>
<dbReference type="Pfam" id="PF12018">
    <property type="entry name" value="FAP206"/>
    <property type="match status" value="1"/>
</dbReference>